<keyword evidence="1" id="KW-0472">Membrane</keyword>
<reference evidence="3" key="1">
    <citation type="journal article" date="2019" name="Int. J. Syst. Evol. Microbiol.">
        <title>The Global Catalogue of Microorganisms (GCM) 10K type strain sequencing project: providing services to taxonomists for standard genome sequencing and annotation.</title>
        <authorList>
            <consortium name="The Broad Institute Genomics Platform"/>
            <consortium name="The Broad Institute Genome Sequencing Center for Infectious Disease"/>
            <person name="Wu L."/>
            <person name="Ma J."/>
        </authorList>
    </citation>
    <scope>NUCLEOTIDE SEQUENCE [LARGE SCALE GENOMIC DNA]</scope>
    <source>
        <strain evidence="3">KCTC 23984</strain>
    </source>
</reference>
<dbReference type="RefSeq" id="WP_377482969.1">
    <property type="nucleotide sequence ID" value="NZ_JBHUOX010000004.1"/>
</dbReference>
<organism evidence="2 3">
    <name type="scientific">Pontibacter toksunensis</name>
    <dbReference type="NCBI Taxonomy" id="1332631"/>
    <lineage>
        <taxon>Bacteria</taxon>
        <taxon>Pseudomonadati</taxon>
        <taxon>Bacteroidota</taxon>
        <taxon>Cytophagia</taxon>
        <taxon>Cytophagales</taxon>
        <taxon>Hymenobacteraceae</taxon>
        <taxon>Pontibacter</taxon>
    </lineage>
</organism>
<accession>A0ABW6BQV7</accession>
<proteinExistence type="predicted"/>
<protein>
    <submittedName>
        <fullName evidence="2">Uncharacterized protein</fullName>
    </submittedName>
</protein>
<feature type="transmembrane region" description="Helical" evidence="1">
    <location>
        <begin position="64"/>
        <end position="82"/>
    </location>
</feature>
<gene>
    <name evidence="2" type="ORF">ACFS7Z_07545</name>
</gene>
<feature type="transmembrane region" description="Helical" evidence="1">
    <location>
        <begin position="94"/>
        <end position="113"/>
    </location>
</feature>
<keyword evidence="3" id="KW-1185">Reference proteome</keyword>
<keyword evidence="1" id="KW-1133">Transmembrane helix</keyword>
<feature type="transmembrane region" description="Helical" evidence="1">
    <location>
        <begin position="183"/>
        <end position="207"/>
    </location>
</feature>
<dbReference type="Proteomes" id="UP001597641">
    <property type="component" value="Unassembled WGS sequence"/>
</dbReference>
<sequence length="240" mass="27676">MKKSLTLEKQVLSPEENHTPYSINGTVLLSAVLFAFTIVHILIAIVLSFLNADLYITYTAEDGYIEYMTAAFLLATSVLCFNRASAVTGKLPKVFFYATATLFFLGFGEEISWGQRIIGFATPEDLRAINFQEEFTFHNIRKDGIDVNKLLFGKVLYTCVFIYYLGFNMLYRHVNRFRNLVETFMFPVPTATQSVIYFLAFSSVWIIREGEKWEMQEFVLSSILFITFLFPANKRSEIKR</sequence>
<evidence type="ECO:0000313" key="3">
    <source>
        <dbReference type="Proteomes" id="UP001597641"/>
    </source>
</evidence>
<name>A0ABW6BQV7_9BACT</name>
<dbReference type="EMBL" id="JBHUOX010000004">
    <property type="protein sequence ID" value="MFD3000210.1"/>
    <property type="molecule type" value="Genomic_DNA"/>
</dbReference>
<feature type="transmembrane region" description="Helical" evidence="1">
    <location>
        <begin position="21"/>
        <end position="52"/>
    </location>
</feature>
<feature type="transmembrane region" description="Helical" evidence="1">
    <location>
        <begin position="151"/>
        <end position="171"/>
    </location>
</feature>
<evidence type="ECO:0000313" key="2">
    <source>
        <dbReference type="EMBL" id="MFD3000210.1"/>
    </source>
</evidence>
<keyword evidence="1" id="KW-0812">Transmembrane</keyword>
<feature type="transmembrane region" description="Helical" evidence="1">
    <location>
        <begin position="213"/>
        <end position="232"/>
    </location>
</feature>
<comment type="caution">
    <text evidence="2">The sequence shown here is derived from an EMBL/GenBank/DDBJ whole genome shotgun (WGS) entry which is preliminary data.</text>
</comment>
<evidence type="ECO:0000256" key="1">
    <source>
        <dbReference type="SAM" id="Phobius"/>
    </source>
</evidence>